<keyword evidence="2" id="KW-0812">Transmembrane</keyword>
<feature type="transmembrane region" description="Helical" evidence="2">
    <location>
        <begin position="12"/>
        <end position="29"/>
    </location>
</feature>
<proteinExistence type="inferred from homology"/>
<evidence type="ECO:0000313" key="3">
    <source>
        <dbReference type="EMBL" id="KAE9394589.1"/>
    </source>
</evidence>
<organism evidence="3 4">
    <name type="scientific">Gymnopus androsaceus JB14</name>
    <dbReference type="NCBI Taxonomy" id="1447944"/>
    <lineage>
        <taxon>Eukaryota</taxon>
        <taxon>Fungi</taxon>
        <taxon>Dikarya</taxon>
        <taxon>Basidiomycota</taxon>
        <taxon>Agaricomycotina</taxon>
        <taxon>Agaricomycetes</taxon>
        <taxon>Agaricomycetidae</taxon>
        <taxon>Agaricales</taxon>
        <taxon>Marasmiineae</taxon>
        <taxon>Omphalotaceae</taxon>
        <taxon>Gymnopus</taxon>
    </lineage>
</organism>
<protein>
    <submittedName>
        <fullName evidence="3">Uncharacterized protein</fullName>
    </submittedName>
</protein>
<dbReference type="GO" id="GO:0043386">
    <property type="term" value="P:mycotoxin biosynthetic process"/>
    <property type="evidence" value="ECO:0007669"/>
    <property type="project" value="InterPro"/>
</dbReference>
<keyword evidence="2" id="KW-0472">Membrane</keyword>
<evidence type="ECO:0000256" key="2">
    <source>
        <dbReference type="SAM" id="Phobius"/>
    </source>
</evidence>
<dbReference type="PANTHER" id="PTHR33365">
    <property type="entry name" value="YALI0B05434P"/>
    <property type="match status" value="1"/>
</dbReference>
<name>A0A6A4H8M2_9AGAR</name>
<sequence>MSTSRTSPWSSTLLLSFLIIFNVALTVLIRMSPFFKFDEVEIIQSANLHGEDYARLWPVNFGEPVKLFIEDTVHYQLEGTTDNDNEWEALTPGDGIVYLGDDHEPHSITMFHSLRCLNVLRQDLSSKPVPIASDLSRHCMNYLRQIITCNSDLHLAPLVGYRRNAHPDVYMCRDWSAVYQKYEENQKEHLRWLLENAPKLPRK</sequence>
<keyword evidence="2" id="KW-1133">Transmembrane helix</keyword>
<dbReference type="EMBL" id="ML769547">
    <property type="protein sequence ID" value="KAE9394589.1"/>
    <property type="molecule type" value="Genomic_DNA"/>
</dbReference>
<dbReference type="Proteomes" id="UP000799118">
    <property type="component" value="Unassembled WGS sequence"/>
</dbReference>
<dbReference type="PANTHER" id="PTHR33365:SF13">
    <property type="entry name" value="TAT PATHWAY SIGNAL SEQUENCE"/>
    <property type="match status" value="1"/>
</dbReference>
<dbReference type="OrthoDB" id="3687641at2759"/>
<comment type="similarity">
    <text evidence="1">Belongs to the ustYa family.</text>
</comment>
<evidence type="ECO:0000256" key="1">
    <source>
        <dbReference type="ARBA" id="ARBA00035112"/>
    </source>
</evidence>
<dbReference type="AlphaFoldDB" id="A0A6A4H8M2"/>
<reference evidence="3" key="1">
    <citation type="journal article" date="2019" name="Environ. Microbiol.">
        <title>Fungal ecological strategies reflected in gene transcription - a case study of two litter decomposers.</title>
        <authorList>
            <person name="Barbi F."/>
            <person name="Kohler A."/>
            <person name="Barry K."/>
            <person name="Baskaran P."/>
            <person name="Daum C."/>
            <person name="Fauchery L."/>
            <person name="Ihrmark K."/>
            <person name="Kuo A."/>
            <person name="LaButti K."/>
            <person name="Lipzen A."/>
            <person name="Morin E."/>
            <person name="Grigoriev I.V."/>
            <person name="Henrissat B."/>
            <person name="Lindahl B."/>
            <person name="Martin F."/>
        </authorList>
    </citation>
    <scope>NUCLEOTIDE SEQUENCE</scope>
    <source>
        <strain evidence="3">JB14</strain>
    </source>
</reference>
<evidence type="ECO:0000313" key="4">
    <source>
        <dbReference type="Proteomes" id="UP000799118"/>
    </source>
</evidence>
<dbReference type="InterPro" id="IPR021765">
    <property type="entry name" value="UstYa-like"/>
</dbReference>
<keyword evidence="4" id="KW-1185">Reference proteome</keyword>
<gene>
    <name evidence="3" type="ORF">BT96DRAFT_998394</name>
</gene>
<dbReference type="Pfam" id="PF11807">
    <property type="entry name" value="UstYa"/>
    <property type="match status" value="1"/>
</dbReference>
<accession>A0A6A4H8M2</accession>